<dbReference type="GO" id="GO:0005739">
    <property type="term" value="C:mitochondrion"/>
    <property type="evidence" value="ECO:0007669"/>
    <property type="project" value="TreeGrafter"/>
</dbReference>
<evidence type="ECO:0000256" key="1">
    <source>
        <dbReference type="SAM" id="MobiDB-lite"/>
    </source>
</evidence>
<reference evidence="2 3" key="1">
    <citation type="submission" date="2020-12" db="EMBL/GenBank/DDBJ databases">
        <title>De novo assembly of Tibetan sheep genome.</title>
        <authorList>
            <person name="Li X."/>
        </authorList>
    </citation>
    <scope>NUCLEOTIDE SEQUENCE [LARGE SCALE GENOMIC DNA]</scope>
    <source>
        <tissue evidence="2">Heart</tissue>
    </source>
</reference>
<dbReference type="EMBL" id="JAEMGP010000013">
    <property type="protein sequence ID" value="KAG5201319.1"/>
    <property type="molecule type" value="Genomic_DNA"/>
</dbReference>
<dbReference type="AlphaFoldDB" id="A0A835ZW15"/>
<dbReference type="Proteomes" id="UP000664991">
    <property type="component" value="Unassembled WGS sequence"/>
</dbReference>
<protein>
    <submittedName>
        <fullName evidence="2">Uncharacterized protein</fullName>
    </submittedName>
</protein>
<sequence length="145" mass="16219">MNFACAIREYTNTKGDSDAEVIQDGVRAFIQKKAQLTLSGTEMGYVKPNDPDSHENNPDARPLEPSLMVSQCGYHCVHIFSELYECIAPFIGRRKRHQSGYLYCTVEQRLVTASANRAPISASVLDDAVNAFWYKAMILAQTVLQ</sequence>
<gene>
    <name evidence="2" type="ORF">JEQ12_004082</name>
</gene>
<comment type="caution">
    <text evidence="2">The sequence shown here is derived from an EMBL/GenBank/DDBJ whole genome shotgun (WGS) entry which is preliminary data.</text>
</comment>
<evidence type="ECO:0000313" key="3">
    <source>
        <dbReference type="Proteomes" id="UP000664991"/>
    </source>
</evidence>
<accession>A0A835ZW15</accession>
<dbReference type="PANTHER" id="PTHR10072:SF41">
    <property type="entry name" value="IRON-SULFUR CLUSTER ASSEMBLY 1 HOMOLOG, MITOCHONDRIAL"/>
    <property type="match status" value="1"/>
</dbReference>
<dbReference type="InterPro" id="IPR050322">
    <property type="entry name" value="Fe-S_cluster_asmbl/transfer"/>
</dbReference>
<organism evidence="2 3">
    <name type="scientific">Ovis aries</name>
    <name type="common">Sheep</name>
    <dbReference type="NCBI Taxonomy" id="9940"/>
    <lineage>
        <taxon>Eukaryota</taxon>
        <taxon>Metazoa</taxon>
        <taxon>Chordata</taxon>
        <taxon>Craniata</taxon>
        <taxon>Vertebrata</taxon>
        <taxon>Euteleostomi</taxon>
        <taxon>Mammalia</taxon>
        <taxon>Eutheria</taxon>
        <taxon>Laurasiatheria</taxon>
        <taxon>Artiodactyla</taxon>
        <taxon>Ruminantia</taxon>
        <taxon>Pecora</taxon>
        <taxon>Bovidae</taxon>
        <taxon>Caprinae</taxon>
        <taxon>Ovis</taxon>
    </lineage>
</organism>
<feature type="compositionally biased region" description="Basic and acidic residues" evidence="1">
    <location>
        <begin position="49"/>
        <end position="62"/>
    </location>
</feature>
<evidence type="ECO:0000313" key="2">
    <source>
        <dbReference type="EMBL" id="KAG5201319.1"/>
    </source>
</evidence>
<proteinExistence type="predicted"/>
<name>A0A835ZW15_SHEEP</name>
<dbReference type="GO" id="GO:0016226">
    <property type="term" value="P:iron-sulfur cluster assembly"/>
    <property type="evidence" value="ECO:0007669"/>
    <property type="project" value="TreeGrafter"/>
</dbReference>
<dbReference type="PANTHER" id="PTHR10072">
    <property type="entry name" value="IRON-SULFUR CLUSTER ASSEMBLY PROTEIN"/>
    <property type="match status" value="1"/>
</dbReference>
<dbReference type="GO" id="GO:0051537">
    <property type="term" value="F:2 iron, 2 sulfur cluster binding"/>
    <property type="evidence" value="ECO:0007669"/>
    <property type="project" value="TreeGrafter"/>
</dbReference>
<feature type="region of interest" description="Disordered" evidence="1">
    <location>
        <begin position="41"/>
        <end position="62"/>
    </location>
</feature>